<dbReference type="Proteomes" id="UP000030752">
    <property type="component" value="Unassembled WGS sequence"/>
</dbReference>
<evidence type="ECO:0000256" key="1">
    <source>
        <dbReference type="SAM" id="MobiDB-lite"/>
    </source>
</evidence>
<accession>W2S0G3</accession>
<dbReference type="GO" id="GO:0005634">
    <property type="term" value="C:nucleus"/>
    <property type="evidence" value="ECO:0007669"/>
    <property type="project" value="TreeGrafter"/>
</dbReference>
<dbReference type="GO" id="GO:0030686">
    <property type="term" value="C:90S preribosome"/>
    <property type="evidence" value="ECO:0007669"/>
    <property type="project" value="TreeGrafter"/>
</dbReference>
<protein>
    <submittedName>
        <fullName evidence="2">Uncharacterized protein</fullName>
    </submittedName>
</protein>
<dbReference type="OrthoDB" id="1929311at2759"/>
<feature type="compositionally biased region" description="Basic and acidic residues" evidence="1">
    <location>
        <begin position="32"/>
        <end position="41"/>
    </location>
</feature>
<dbReference type="SUPFAM" id="SSF52540">
    <property type="entry name" value="P-loop containing nucleoside triphosphate hydrolases"/>
    <property type="match status" value="1"/>
</dbReference>
<dbReference type="AlphaFoldDB" id="W2S0G3"/>
<dbReference type="Pfam" id="PF14617">
    <property type="entry name" value="CMS1"/>
    <property type="match status" value="1"/>
</dbReference>
<dbReference type="Gene3D" id="3.40.50.300">
    <property type="entry name" value="P-loop containing nucleotide triphosphate hydrolases"/>
    <property type="match status" value="1"/>
</dbReference>
<dbReference type="EMBL" id="KB822719">
    <property type="protein sequence ID" value="ETN41414.1"/>
    <property type="molecule type" value="Genomic_DNA"/>
</dbReference>
<feature type="compositionally biased region" description="Basic residues" evidence="1">
    <location>
        <begin position="1"/>
        <end position="16"/>
    </location>
</feature>
<dbReference type="InterPro" id="IPR027417">
    <property type="entry name" value="P-loop_NTPase"/>
</dbReference>
<dbReference type="RefSeq" id="XP_008715923.1">
    <property type="nucleotide sequence ID" value="XM_008717701.1"/>
</dbReference>
<dbReference type="InParanoid" id="W2S0G3"/>
<evidence type="ECO:0000313" key="2">
    <source>
        <dbReference type="EMBL" id="ETN41414.1"/>
    </source>
</evidence>
<sequence>MSRTKKAARKQGKSQKRKAEDDSEEPPAKAQKVSEKPEARTKTPHQGEPAQHRSVSHDESIAKRDPALLADFFAQKVAKHYGDTTIIEQQDIGIARDWILDTTEFDQPHIAENLPAYLDKFVEGGRDALTTVDADGTPKALIISPSGIRVADVVRELREYTTATSKVGKLIAKHQKLKENIDYLSKTKTGIVVSTPARFRDLVNHGALKTSSLVAVVIDASYQDEKRRMLTDMAEIFKQLIEFLGQDSIKTRLDDSHGATLLVF</sequence>
<dbReference type="PANTHER" id="PTHR24030:SF0">
    <property type="entry name" value="PROTEIN CMSS1"/>
    <property type="match status" value="1"/>
</dbReference>
<feature type="region of interest" description="Disordered" evidence="1">
    <location>
        <begin position="1"/>
        <end position="60"/>
    </location>
</feature>
<name>W2S0G3_CYPE1</name>
<dbReference type="HOGENOM" id="CLU_057568_0_1_1"/>
<keyword evidence="3" id="KW-1185">Reference proteome</keyword>
<evidence type="ECO:0000313" key="3">
    <source>
        <dbReference type="Proteomes" id="UP000030752"/>
    </source>
</evidence>
<dbReference type="GeneID" id="19970688"/>
<dbReference type="STRING" id="1220924.W2S0G3"/>
<organism evidence="2 3">
    <name type="scientific">Cyphellophora europaea (strain CBS 101466)</name>
    <name type="common">Phialophora europaea</name>
    <dbReference type="NCBI Taxonomy" id="1220924"/>
    <lineage>
        <taxon>Eukaryota</taxon>
        <taxon>Fungi</taxon>
        <taxon>Dikarya</taxon>
        <taxon>Ascomycota</taxon>
        <taxon>Pezizomycotina</taxon>
        <taxon>Eurotiomycetes</taxon>
        <taxon>Chaetothyriomycetidae</taxon>
        <taxon>Chaetothyriales</taxon>
        <taxon>Cyphellophoraceae</taxon>
        <taxon>Cyphellophora</taxon>
    </lineage>
</organism>
<reference evidence="2 3" key="1">
    <citation type="submission" date="2013-03" db="EMBL/GenBank/DDBJ databases">
        <title>The Genome Sequence of Phialophora europaea CBS 101466.</title>
        <authorList>
            <consortium name="The Broad Institute Genomics Platform"/>
            <person name="Cuomo C."/>
            <person name="de Hoog S."/>
            <person name="Gorbushina A."/>
            <person name="Walker B."/>
            <person name="Young S.K."/>
            <person name="Zeng Q."/>
            <person name="Gargeya S."/>
            <person name="Fitzgerald M."/>
            <person name="Haas B."/>
            <person name="Abouelleil A."/>
            <person name="Allen A.W."/>
            <person name="Alvarado L."/>
            <person name="Arachchi H.M."/>
            <person name="Berlin A.M."/>
            <person name="Chapman S.B."/>
            <person name="Gainer-Dewar J."/>
            <person name="Goldberg J."/>
            <person name="Griggs A."/>
            <person name="Gujja S."/>
            <person name="Hansen M."/>
            <person name="Howarth C."/>
            <person name="Imamovic A."/>
            <person name="Ireland A."/>
            <person name="Larimer J."/>
            <person name="McCowan C."/>
            <person name="Murphy C."/>
            <person name="Pearson M."/>
            <person name="Poon T.W."/>
            <person name="Priest M."/>
            <person name="Roberts A."/>
            <person name="Saif S."/>
            <person name="Shea T."/>
            <person name="Sisk P."/>
            <person name="Sykes S."/>
            <person name="Wortman J."/>
            <person name="Nusbaum C."/>
            <person name="Birren B."/>
        </authorList>
    </citation>
    <scope>NUCLEOTIDE SEQUENCE [LARGE SCALE GENOMIC DNA]</scope>
    <source>
        <strain evidence="2 3">CBS 101466</strain>
    </source>
</reference>
<dbReference type="VEuPathDB" id="FungiDB:HMPREF1541_03349"/>
<dbReference type="eggNOG" id="KOG3089">
    <property type="taxonomic scope" value="Eukaryota"/>
</dbReference>
<dbReference type="InterPro" id="IPR032704">
    <property type="entry name" value="Cms1"/>
</dbReference>
<proteinExistence type="predicted"/>
<gene>
    <name evidence="2" type="ORF">HMPREF1541_03349</name>
</gene>
<dbReference type="FunCoup" id="W2S0G3">
    <property type="interactions" value="264"/>
</dbReference>
<dbReference type="PANTHER" id="PTHR24030">
    <property type="entry name" value="PROTEIN CMSS1"/>
    <property type="match status" value="1"/>
</dbReference>